<name>A0A5J6WTQ2_9GAMM</name>
<feature type="transmembrane region" description="Helical" evidence="1">
    <location>
        <begin position="21"/>
        <end position="39"/>
    </location>
</feature>
<dbReference type="InterPro" id="IPR002123">
    <property type="entry name" value="Plipid/glycerol_acylTrfase"/>
</dbReference>
<dbReference type="EMBL" id="CP040449">
    <property type="protein sequence ID" value="QFI53248.1"/>
    <property type="molecule type" value="Genomic_DNA"/>
</dbReference>
<gene>
    <name evidence="3" type="ORF">FE240_00050</name>
</gene>
<feature type="transmembrane region" description="Helical" evidence="1">
    <location>
        <begin position="144"/>
        <end position="162"/>
    </location>
</feature>
<keyword evidence="3" id="KW-0808">Transferase</keyword>
<dbReference type="AlphaFoldDB" id="A0A5J6WTQ2"/>
<evidence type="ECO:0000313" key="3">
    <source>
        <dbReference type="EMBL" id="QFI53248.1"/>
    </source>
</evidence>
<dbReference type="PANTHER" id="PTHR10983:SF15">
    <property type="entry name" value="ACYLTRANSFERASE YIHG-RELATED"/>
    <property type="match status" value="1"/>
</dbReference>
<dbReference type="Pfam" id="PF01553">
    <property type="entry name" value="Acyltransferase"/>
    <property type="match status" value="1"/>
</dbReference>
<keyword evidence="1" id="KW-0812">Transmembrane</keyword>
<dbReference type="CDD" id="cd07990">
    <property type="entry name" value="LPLAT_LCLAT1-like"/>
    <property type="match status" value="1"/>
</dbReference>
<evidence type="ECO:0000259" key="2">
    <source>
        <dbReference type="SMART" id="SM00563"/>
    </source>
</evidence>
<evidence type="ECO:0000313" key="4">
    <source>
        <dbReference type="Proteomes" id="UP000594034"/>
    </source>
</evidence>
<protein>
    <submittedName>
        <fullName evidence="3">Acyltransferase</fullName>
    </submittedName>
</protein>
<keyword evidence="1" id="KW-1133">Transmembrane helix</keyword>
<evidence type="ECO:0000256" key="1">
    <source>
        <dbReference type="SAM" id="Phobius"/>
    </source>
</evidence>
<dbReference type="KEGG" id="asim:FE240_00050"/>
<dbReference type="SUPFAM" id="SSF69593">
    <property type="entry name" value="Glycerol-3-phosphate (1)-acyltransferase"/>
    <property type="match status" value="1"/>
</dbReference>
<feature type="transmembrane region" description="Helical" evidence="1">
    <location>
        <begin position="45"/>
        <end position="66"/>
    </location>
</feature>
<keyword evidence="4" id="KW-1185">Reference proteome</keyword>
<sequence>MACGRRRNRPWLACTRLDNKRIMLSFLPGPILFLLSALLSIAQTAFWATLILCVSLVKLLPIPVLAHRCSRINNLLMRGWLESNTLLIHLTNRVEWEIEDNTNLRKEGWYLVVCNHLSWTDIVVLGHLLRQRIPVPKFFMKHELIYIPLLGLACWGLDMPFMRRYSREFLLRNPHLRGKDIETTRNACEKFRHIPTTVINFVEGTRFTEQKREQTRSPYRHLMAPKAAGLAFTLAAMGDQFDKLINVTLSYPDNQEAPFRDFLMGRMTRIRVHIEELPIEGAMVGDYFNDKPFKRGFQQWLNALWAEKDARLASWEAQPAQVEVPSREASSPS</sequence>
<dbReference type="GO" id="GO:0005886">
    <property type="term" value="C:plasma membrane"/>
    <property type="evidence" value="ECO:0007669"/>
    <property type="project" value="TreeGrafter"/>
</dbReference>
<dbReference type="PANTHER" id="PTHR10983">
    <property type="entry name" value="1-ACYLGLYCEROL-3-PHOSPHATE ACYLTRANSFERASE-RELATED"/>
    <property type="match status" value="1"/>
</dbReference>
<reference evidence="3 4" key="1">
    <citation type="submission" date="2019-05" db="EMBL/GenBank/DDBJ databases">
        <title>OXA-830, a novel chromosomally encoded expanded-spectrum class D beta-lactamase in Aeromonas simiae.</title>
        <authorList>
            <person name="Zhou W."/>
            <person name="Chen Q."/>
        </authorList>
    </citation>
    <scope>NUCLEOTIDE SEQUENCE [LARGE SCALE GENOMIC DNA]</scope>
    <source>
        <strain evidence="3 4">A6</strain>
    </source>
</reference>
<dbReference type="Proteomes" id="UP000594034">
    <property type="component" value="Chromosome"/>
</dbReference>
<feature type="domain" description="Phospholipid/glycerol acyltransferase" evidence="2">
    <location>
        <begin position="110"/>
        <end position="252"/>
    </location>
</feature>
<accession>A0A5J6WTQ2</accession>
<keyword evidence="1" id="KW-0472">Membrane</keyword>
<organism evidence="3 4">
    <name type="scientific">Aeromonas simiae</name>
    <dbReference type="NCBI Taxonomy" id="218936"/>
    <lineage>
        <taxon>Bacteria</taxon>
        <taxon>Pseudomonadati</taxon>
        <taxon>Pseudomonadota</taxon>
        <taxon>Gammaproteobacteria</taxon>
        <taxon>Aeromonadales</taxon>
        <taxon>Aeromonadaceae</taxon>
        <taxon>Aeromonas</taxon>
    </lineage>
</organism>
<dbReference type="NCBIfam" id="NF010621">
    <property type="entry name" value="PRK14014.1"/>
    <property type="match status" value="1"/>
</dbReference>
<proteinExistence type="predicted"/>
<dbReference type="GO" id="GO:0016746">
    <property type="term" value="F:acyltransferase activity"/>
    <property type="evidence" value="ECO:0007669"/>
    <property type="project" value="UniProtKB-KW"/>
</dbReference>
<keyword evidence="3" id="KW-0012">Acyltransferase</keyword>
<dbReference type="SMART" id="SM00563">
    <property type="entry name" value="PlsC"/>
    <property type="match status" value="1"/>
</dbReference>